<dbReference type="GO" id="GO:0008933">
    <property type="term" value="F:peptidoglycan lytic transglycosylase activity"/>
    <property type="evidence" value="ECO:0007669"/>
    <property type="project" value="TreeGrafter"/>
</dbReference>
<dbReference type="EC" id="4.2.2.-" evidence="2"/>
<feature type="domain" description="Transglycosylase SLT" evidence="1">
    <location>
        <begin position="52"/>
        <end position="284"/>
    </location>
</feature>
<organism evidence="2 3">
    <name type="scientific">Pseudodesulfovibrio hydrargyri</name>
    <dbReference type="NCBI Taxonomy" id="2125990"/>
    <lineage>
        <taxon>Bacteria</taxon>
        <taxon>Pseudomonadati</taxon>
        <taxon>Thermodesulfobacteriota</taxon>
        <taxon>Desulfovibrionia</taxon>
        <taxon>Desulfovibrionales</taxon>
        <taxon>Desulfovibrionaceae</taxon>
    </lineage>
</organism>
<proteinExistence type="predicted"/>
<dbReference type="PANTHER" id="PTHR30163">
    <property type="entry name" value="MEMBRANE-BOUND LYTIC MUREIN TRANSGLYCOSYLASE B"/>
    <property type="match status" value="1"/>
</dbReference>
<gene>
    <name evidence="2" type="primary">mltB</name>
    <name evidence="2" type="ORF">BerOc1_00271</name>
</gene>
<keyword evidence="2" id="KW-0456">Lyase</keyword>
<dbReference type="SUPFAM" id="SSF53955">
    <property type="entry name" value="Lysozyme-like"/>
    <property type="match status" value="1"/>
</dbReference>
<dbReference type="AlphaFoldDB" id="A0A1J5NJG6"/>
<dbReference type="OrthoDB" id="9772911at2"/>
<comment type="caution">
    <text evidence="2">The sequence shown here is derived from an EMBL/GenBank/DDBJ whole genome shotgun (WGS) entry which is preliminary data.</text>
</comment>
<dbReference type="InterPro" id="IPR043426">
    <property type="entry name" value="MltB-like"/>
</dbReference>
<protein>
    <submittedName>
        <fullName evidence="2">Membrane-bound lytic murein transglycosylase B</fullName>
        <ecNumber evidence="2">4.2.2.-</ecNumber>
    </submittedName>
</protein>
<sequence>MCPWTEFDAKPERRMKRAAIETTLAAVFFCCLGLLVLAGPAEAGSLWDPLVDRLSADGLERRKIAYLFSSPDLEFQPEIMARKMNVLLHTRMSARKPGPQPEPEVMDRYLNPLLIAGAYAFYREHRAELAVIHEKFGVPGEILTALMLIESRLGMTVGDYNGFTILASMALAGDFELIRDRIDAVDVPGETLDWLKKRTREKGDWAYEELKALIRYARANGQDPLTIRSSVYGAIGLCQFMPTSAEHYGRDGSGDGRVDLFETRDALYSMANFVAEHGWKDSMTEAQKLKVIYRYNHSESYAMTVLAVADRIAKTRELFGG</sequence>
<dbReference type="InterPro" id="IPR023346">
    <property type="entry name" value="Lysozyme-like_dom_sf"/>
</dbReference>
<dbReference type="GO" id="GO:0009253">
    <property type="term" value="P:peptidoglycan catabolic process"/>
    <property type="evidence" value="ECO:0007669"/>
    <property type="project" value="TreeGrafter"/>
</dbReference>
<dbReference type="Gene3D" id="1.10.530.10">
    <property type="match status" value="2"/>
</dbReference>
<accession>A0A1J5NJG6</accession>
<name>A0A1J5NJG6_9BACT</name>
<keyword evidence="3" id="KW-1185">Reference proteome</keyword>
<dbReference type="EMBL" id="LKAQ01000001">
    <property type="protein sequence ID" value="OIQ51809.1"/>
    <property type="molecule type" value="Genomic_DNA"/>
</dbReference>
<evidence type="ECO:0000259" key="1">
    <source>
        <dbReference type="Pfam" id="PF13406"/>
    </source>
</evidence>
<reference evidence="2 3" key="1">
    <citation type="submission" date="2015-09" db="EMBL/GenBank/DDBJ databases">
        <title>Genome of Desulfovibrio dechloracetivorans BerOc1, a mercury methylating strain isolated from highly hydrocarbons and metals contaminated coastal sediments.</title>
        <authorList>
            <person name="Goni Urriza M."/>
            <person name="Gassie C."/>
            <person name="Bouchez O."/>
            <person name="Klopp C."/>
            <person name="Ranchou-Peyruse A."/>
            <person name="Remy G."/>
        </authorList>
    </citation>
    <scope>NUCLEOTIDE SEQUENCE [LARGE SCALE GENOMIC DNA]</scope>
    <source>
        <strain evidence="2 3">BerOc1</strain>
    </source>
</reference>
<evidence type="ECO:0000313" key="3">
    <source>
        <dbReference type="Proteomes" id="UP000181901"/>
    </source>
</evidence>
<dbReference type="Pfam" id="PF13406">
    <property type="entry name" value="SLT_2"/>
    <property type="match status" value="1"/>
</dbReference>
<dbReference type="Proteomes" id="UP000181901">
    <property type="component" value="Unassembled WGS sequence"/>
</dbReference>
<dbReference type="Gene3D" id="1.10.8.350">
    <property type="entry name" value="Bacterial muramidase"/>
    <property type="match status" value="1"/>
</dbReference>
<dbReference type="InterPro" id="IPR031304">
    <property type="entry name" value="SLT_2"/>
</dbReference>
<dbReference type="PANTHER" id="PTHR30163:SF9">
    <property type="entry name" value="MEMBRANE-BOUND LYTIC MUREIN TRANSGLYCOSYLASE B"/>
    <property type="match status" value="1"/>
</dbReference>
<evidence type="ECO:0000313" key="2">
    <source>
        <dbReference type="EMBL" id="OIQ51809.1"/>
    </source>
</evidence>
<dbReference type="CDD" id="cd13399">
    <property type="entry name" value="Slt35-like"/>
    <property type="match status" value="1"/>
</dbReference>